<dbReference type="GeneID" id="113419368"/>
<comment type="subcellular location">
    <subcellularLocation>
        <location evidence="1">Lipid droplet</location>
    </subcellularLocation>
</comment>
<dbReference type="Gene3D" id="3.30.720.170">
    <property type="entry name" value="Perilipin, alpha-beta domain"/>
    <property type="match status" value="1"/>
</dbReference>
<dbReference type="SUPFAM" id="SSF109775">
    <property type="entry name" value="Mannose-6-phosphate receptor binding protein 1 (Tip47), C-terminal domain"/>
    <property type="match status" value="1"/>
</dbReference>
<accession>A0A6J1UU24</accession>
<dbReference type="Proteomes" id="UP000504612">
    <property type="component" value="Unplaced"/>
</dbReference>
<name>A0A6J1UU24_9SAUR</name>
<evidence type="ECO:0000256" key="3">
    <source>
        <dbReference type="ARBA" id="ARBA00022677"/>
    </source>
</evidence>
<evidence type="ECO:0000313" key="7">
    <source>
        <dbReference type="RefSeq" id="XP_026534482.1"/>
    </source>
</evidence>
<feature type="compositionally biased region" description="Basic and acidic residues" evidence="5">
    <location>
        <begin position="430"/>
        <end position="451"/>
    </location>
</feature>
<evidence type="ECO:0000256" key="5">
    <source>
        <dbReference type="SAM" id="MobiDB-lite"/>
    </source>
</evidence>
<reference evidence="7" key="1">
    <citation type="submission" date="2025-08" db="UniProtKB">
        <authorList>
            <consortium name="RefSeq"/>
        </authorList>
    </citation>
    <scope>IDENTIFICATION</scope>
</reference>
<keyword evidence="6" id="KW-1185">Reference proteome</keyword>
<dbReference type="GO" id="GO:0005829">
    <property type="term" value="C:cytosol"/>
    <property type="evidence" value="ECO:0007669"/>
    <property type="project" value="TreeGrafter"/>
</dbReference>
<dbReference type="GO" id="GO:0010890">
    <property type="term" value="P:positive regulation of triglyceride storage"/>
    <property type="evidence" value="ECO:0007669"/>
    <property type="project" value="TreeGrafter"/>
</dbReference>
<feature type="region of interest" description="Disordered" evidence="5">
    <location>
        <begin position="424"/>
        <end position="451"/>
    </location>
</feature>
<evidence type="ECO:0000256" key="2">
    <source>
        <dbReference type="ARBA" id="ARBA00006311"/>
    </source>
</evidence>
<dbReference type="PANTHER" id="PTHR14024">
    <property type="entry name" value="PERILIPIN"/>
    <property type="match status" value="1"/>
</dbReference>
<dbReference type="GO" id="GO:0019915">
    <property type="term" value="P:lipid storage"/>
    <property type="evidence" value="ECO:0007669"/>
    <property type="project" value="TreeGrafter"/>
</dbReference>
<dbReference type="Gene3D" id="1.20.120.340">
    <property type="entry name" value="Flagellar protein FliS"/>
    <property type="match status" value="1"/>
</dbReference>
<dbReference type="Pfam" id="PF03036">
    <property type="entry name" value="Perilipin"/>
    <property type="match status" value="1"/>
</dbReference>
<comment type="similarity">
    <text evidence="2 4">Belongs to the perilipin family.</text>
</comment>
<dbReference type="RefSeq" id="XP_026534482.1">
    <property type="nucleotide sequence ID" value="XM_026678697.1"/>
</dbReference>
<dbReference type="KEGG" id="nss:113419368"/>
<gene>
    <name evidence="7" type="primary">LOC113419368</name>
</gene>
<dbReference type="AlphaFoldDB" id="A0A6J1UU24"/>
<dbReference type="PIRSF" id="PIRSF036881">
    <property type="entry name" value="PAT"/>
    <property type="match status" value="1"/>
</dbReference>
<evidence type="ECO:0000256" key="4">
    <source>
        <dbReference type="PIRNR" id="PIRNR036881"/>
    </source>
</evidence>
<dbReference type="PANTHER" id="PTHR14024:SF11">
    <property type="entry name" value="PERILIPIN-3"/>
    <property type="match status" value="1"/>
</dbReference>
<dbReference type="GO" id="GO:0005811">
    <property type="term" value="C:lipid droplet"/>
    <property type="evidence" value="ECO:0007669"/>
    <property type="project" value="UniProtKB-SubCell"/>
</dbReference>
<keyword evidence="3" id="KW-0551">Lipid droplet</keyword>
<dbReference type="InterPro" id="IPR004279">
    <property type="entry name" value="Perilipin"/>
</dbReference>
<evidence type="ECO:0000313" key="6">
    <source>
        <dbReference type="Proteomes" id="UP000504612"/>
    </source>
</evidence>
<protein>
    <recommendedName>
        <fullName evidence="4">Perilipin</fullName>
    </recommendedName>
</protein>
<evidence type="ECO:0000256" key="1">
    <source>
        <dbReference type="ARBA" id="ARBA00004502"/>
    </source>
</evidence>
<sequence length="451" mass="50056">MPRLRYCANTSKSNKNTKVAVACMTHIRPAGHQFDRPGLEATIRGKLMHCKDCLEVGDTSNVIYQITCMDCSSDYDVLSRATNLPLVSSTYEMAASAYTSTKENHPYVKVVLDLAEKSVKHVSEMAMCSAQPFLSKLEPQVSVASHYASKGLDKLEENLPFLHQTADQVISETQELVTSKVADAKEAVAKAVQDGKEMLIDTRMGKLAMSGVEVVLEISEELLDHYLPMTEEELAQIAQSTPEGIPLPPESQGYFVQLGSLSTKLQNRAYKYAVVKMEAARENIQNTFSQLRQAIGQIEDTMQDILQIPQEEKEKLRQMECHSLAVSYHITEQLQIAYTNLMGSIQGLPGIFQQNIELALHSIEELQATFTGAQSFKDLSSSLLIQSKKTACMAQTYVDDILDYVRQNTPLSWLVGPFVPALKNTSGDPEPAKTNEQEVETLKPEAPKETQ</sequence>
<organism evidence="6 7">
    <name type="scientific">Notechis scutatus</name>
    <name type="common">mainland tiger snake</name>
    <dbReference type="NCBI Taxonomy" id="8663"/>
    <lineage>
        <taxon>Eukaryota</taxon>
        <taxon>Metazoa</taxon>
        <taxon>Chordata</taxon>
        <taxon>Craniata</taxon>
        <taxon>Vertebrata</taxon>
        <taxon>Euteleostomi</taxon>
        <taxon>Lepidosauria</taxon>
        <taxon>Squamata</taxon>
        <taxon>Bifurcata</taxon>
        <taxon>Unidentata</taxon>
        <taxon>Episquamata</taxon>
        <taxon>Toxicofera</taxon>
        <taxon>Serpentes</taxon>
        <taxon>Colubroidea</taxon>
        <taxon>Elapidae</taxon>
        <taxon>Hydrophiinae</taxon>
        <taxon>Notechis</taxon>
    </lineage>
</organism>
<proteinExistence type="inferred from homology"/>